<evidence type="ECO:0000256" key="1">
    <source>
        <dbReference type="SAM" id="SignalP"/>
    </source>
</evidence>
<dbReference type="NCBIfam" id="TIGR02595">
    <property type="entry name" value="PEP_CTERM"/>
    <property type="match status" value="1"/>
</dbReference>
<evidence type="ECO:0000259" key="2">
    <source>
        <dbReference type="Pfam" id="PF07589"/>
    </source>
</evidence>
<name>A0ABU1AQD3_9BACT</name>
<evidence type="ECO:0000313" key="4">
    <source>
        <dbReference type="Proteomes" id="UP001225316"/>
    </source>
</evidence>
<comment type="caution">
    <text evidence="3">The sequence shown here is derived from an EMBL/GenBank/DDBJ whole genome shotgun (WGS) entry which is preliminary data.</text>
</comment>
<keyword evidence="4" id="KW-1185">Reference proteome</keyword>
<dbReference type="EMBL" id="JARXHW010000003">
    <property type="protein sequence ID" value="MDQ8206381.1"/>
    <property type="molecule type" value="Genomic_DNA"/>
</dbReference>
<gene>
    <name evidence="3" type="ORF">QEH52_02595</name>
</gene>
<feature type="signal peptide" evidence="1">
    <location>
        <begin position="1"/>
        <end position="21"/>
    </location>
</feature>
<dbReference type="InterPro" id="IPR013424">
    <property type="entry name" value="Ice-binding_C"/>
</dbReference>
<keyword evidence="1" id="KW-0732">Signal</keyword>
<reference evidence="3 4" key="1">
    <citation type="submission" date="2023-04" db="EMBL/GenBank/DDBJ databases">
        <title>A novel bacteria isolated from coastal sediment.</title>
        <authorList>
            <person name="Liu X.-J."/>
            <person name="Du Z.-J."/>
        </authorList>
    </citation>
    <scope>NUCLEOTIDE SEQUENCE [LARGE SCALE GENOMIC DNA]</scope>
    <source>
        <strain evidence="3 4">SDUM461003</strain>
    </source>
</reference>
<dbReference type="Pfam" id="PF07589">
    <property type="entry name" value="PEP-CTERM"/>
    <property type="match status" value="1"/>
</dbReference>
<organism evidence="3 4">
    <name type="scientific">Thalassobacterium maritimum</name>
    <dbReference type="NCBI Taxonomy" id="3041265"/>
    <lineage>
        <taxon>Bacteria</taxon>
        <taxon>Pseudomonadati</taxon>
        <taxon>Verrucomicrobiota</taxon>
        <taxon>Opitutia</taxon>
        <taxon>Puniceicoccales</taxon>
        <taxon>Coraliomargaritaceae</taxon>
        <taxon>Thalassobacterium</taxon>
    </lineage>
</organism>
<dbReference type="Proteomes" id="UP001225316">
    <property type="component" value="Unassembled WGS sequence"/>
</dbReference>
<proteinExistence type="predicted"/>
<feature type="chain" id="PRO_5047100384" evidence="1">
    <location>
        <begin position="22"/>
        <end position="251"/>
    </location>
</feature>
<accession>A0ABU1AQD3</accession>
<feature type="domain" description="Ice-binding protein C-terminal" evidence="2">
    <location>
        <begin position="226"/>
        <end position="249"/>
    </location>
</feature>
<sequence length="251" mass="25428">MKKKTTLSALALTVSLTAVHAASTIINPFSVSVDVAASAGSSANYLLSGAQSGGGSSLTTDGGAGSSTTLATGTLTSVALNTVESLDNVANSYVSPPVGTGTYNYFTGEGSGASETPGTPPTFTFVLDGSFDNIDSIIIWNYTHNNEGSQASAFDLTFYSDAGATTQVGDTITAGAIGERASSATVEAPDQITFASTYSGVQSFTLTLTDNYIGNRVGLGEVRLTTIPEPSSAALLLGLVGASFAFVRRRA</sequence>
<evidence type="ECO:0000313" key="3">
    <source>
        <dbReference type="EMBL" id="MDQ8206381.1"/>
    </source>
</evidence>
<protein>
    <submittedName>
        <fullName evidence="3">PEP-CTERM sorting domain-containing protein</fullName>
    </submittedName>
</protein>
<dbReference type="RefSeq" id="WP_308948436.1">
    <property type="nucleotide sequence ID" value="NZ_JARXHW010000003.1"/>
</dbReference>